<accession>A0AAV7FBA5</accession>
<dbReference type="PANTHER" id="PTHR35702">
    <property type="entry name" value="EXPRESSED PROTEIN"/>
    <property type="match status" value="1"/>
</dbReference>
<evidence type="ECO:0000313" key="3">
    <source>
        <dbReference type="Proteomes" id="UP000825729"/>
    </source>
</evidence>
<sequence>MDLQRRRVQIIVCIVGIVGLSLIAEECREMVGEEAASKSGKFTIFNCFDMGTGTVACGVKEGIRLYFYNLRAAHVERTRLHAMEAALTEALTGGLDAKAAAKQTQTEGTKAAKLAKKQAKRILGPIVASGWDFFEAIYYGGTLTEGFLRGTGTLFGTYAGGFLGDEKLGRFGYLIGSHLGSWVGGRIGLMVYDVVNGVHYLFYSLQNVESTSAAAFEETYEETPDQDKNNGNVYESIGDSDSAATSEETPFHDTVDSTVYQSLEESTETSYESPESSENSYESTESSEEFL</sequence>
<gene>
    <name evidence="2" type="ORF">H6P81_002387</name>
</gene>
<name>A0AAV7FBA5_ARIFI</name>
<feature type="region of interest" description="Disordered" evidence="1">
    <location>
        <begin position="218"/>
        <end position="291"/>
    </location>
</feature>
<protein>
    <submittedName>
        <fullName evidence="2">Uncharacterized protein</fullName>
    </submittedName>
</protein>
<keyword evidence="3" id="KW-1185">Reference proteome</keyword>
<dbReference type="AlphaFoldDB" id="A0AAV7FBA5"/>
<evidence type="ECO:0000256" key="1">
    <source>
        <dbReference type="SAM" id="MobiDB-lite"/>
    </source>
</evidence>
<dbReference type="EMBL" id="JAINDJ010000002">
    <property type="protein sequence ID" value="KAG9457879.1"/>
    <property type="molecule type" value="Genomic_DNA"/>
</dbReference>
<comment type="caution">
    <text evidence="2">The sequence shown here is derived from an EMBL/GenBank/DDBJ whole genome shotgun (WGS) entry which is preliminary data.</text>
</comment>
<evidence type="ECO:0000313" key="2">
    <source>
        <dbReference type="EMBL" id="KAG9457879.1"/>
    </source>
</evidence>
<dbReference type="Proteomes" id="UP000825729">
    <property type="component" value="Unassembled WGS sequence"/>
</dbReference>
<proteinExistence type="predicted"/>
<reference evidence="2 3" key="1">
    <citation type="submission" date="2021-07" db="EMBL/GenBank/DDBJ databases">
        <title>The Aristolochia fimbriata genome: insights into angiosperm evolution, floral development and chemical biosynthesis.</title>
        <authorList>
            <person name="Jiao Y."/>
        </authorList>
    </citation>
    <scope>NUCLEOTIDE SEQUENCE [LARGE SCALE GENOMIC DNA]</scope>
    <source>
        <strain evidence="2">IBCAS-2021</strain>
        <tissue evidence="2">Leaf</tissue>
    </source>
</reference>
<feature type="compositionally biased region" description="Low complexity" evidence="1">
    <location>
        <begin position="262"/>
        <end position="284"/>
    </location>
</feature>
<dbReference type="PANTHER" id="PTHR35702:SF1">
    <property type="entry name" value="EXPRESSED PROTEIN"/>
    <property type="match status" value="1"/>
</dbReference>
<organism evidence="2 3">
    <name type="scientific">Aristolochia fimbriata</name>
    <name type="common">White veined hardy Dutchman's pipe vine</name>
    <dbReference type="NCBI Taxonomy" id="158543"/>
    <lineage>
        <taxon>Eukaryota</taxon>
        <taxon>Viridiplantae</taxon>
        <taxon>Streptophyta</taxon>
        <taxon>Embryophyta</taxon>
        <taxon>Tracheophyta</taxon>
        <taxon>Spermatophyta</taxon>
        <taxon>Magnoliopsida</taxon>
        <taxon>Magnoliidae</taxon>
        <taxon>Piperales</taxon>
        <taxon>Aristolochiaceae</taxon>
        <taxon>Aristolochia</taxon>
    </lineage>
</organism>